<reference evidence="2" key="1">
    <citation type="submission" date="2017-07" db="EMBL/GenBank/DDBJ databases">
        <title>Taro Niue Genome Assembly and Annotation.</title>
        <authorList>
            <person name="Atibalentja N."/>
            <person name="Keating K."/>
            <person name="Fields C.J."/>
        </authorList>
    </citation>
    <scope>NUCLEOTIDE SEQUENCE</scope>
    <source>
        <strain evidence="2">Niue_2</strain>
        <tissue evidence="2">Leaf</tissue>
    </source>
</reference>
<gene>
    <name evidence="2" type="ORF">Taro_045016</name>
</gene>
<dbReference type="Proteomes" id="UP000652761">
    <property type="component" value="Unassembled WGS sequence"/>
</dbReference>
<feature type="compositionally biased region" description="Low complexity" evidence="1">
    <location>
        <begin position="142"/>
        <end position="152"/>
    </location>
</feature>
<keyword evidence="3" id="KW-1185">Reference proteome</keyword>
<comment type="caution">
    <text evidence="2">The sequence shown here is derived from an EMBL/GenBank/DDBJ whole genome shotgun (WGS) entry which is preliminary data.</text>
</comment>
<feature type="compositionally biased region" description="Low complexity" evidence="1">
    <location>
        <begin position="72"/>
        <end position="89"/>
    </location>
</feature>
<evidence type="ECO:0000313" key="2">
    <source>
        <dbReference type="EMBL" id="MQM12103.1"/>
    </source>
</evidence>
<sequence>MSRSVRRGVSNRPQHPEVLRYSLHHHLLRLQLQLPRSMAMVVRPSWREEGSTEEISTTFPEARQEEGTGIPVTTASSSSESAGSGTSVTQLQAQLQEDVSSLREGTRWHQVLEAIREVFEVWQHQLSDQRLAQTLAVRSERSASPSSGSSSSTNDRETRKASGPSPIVCTSLRGHRAGQERHGRYSSSHGCAGSSVV</sequence>
<protein>
    <submittedName>
        <fullName evidence="2">Uncharacterized protein</fullName>
    </submittedName>
</protein>
<dbReference type="EMBL" id="NMUH01005197">
    <property type="protein sequence ID" value="MQM12103.1"/>
    <property type="molecule type" value="Genomic_DNA"/>
</dbReference>
<evidence type="ECO:0000256" key="1">
    <source>
        <dbReference type="SAM" id="MobiDB-lite"/>
    </source>
</evidence>
<dbReference type="AlphaFoldDB" id="A0A843WKU2"/>
<feature type="region of interest" description="Disordered" evidence="1">
    <location>
        <begin position="137"/>
        <end position="197"/>
    </location>
</feature>
<accession>A0A843WKU2</accession>
<feature type="region of interest" description="Disordered" evidence="1">
    <location>
        <begin position="45"/>
        <end position="89"/>
    </location>
</feature>
<name>A0A843WKU2_COLES</name>
<evidence type="ECO:0000313" key="3">
    <source>
        <dbReference type="Proteomes" id="UP000652761"/>
    </source>
</evidence>
<proteinExistence type="predicted"/>
<organism evidence="2 3">
    <name type="scientific">Colocasia esculenta</name>
    <name type="common">Wild taro</name>
    <name type="synonym">Arum esculentum</name>
    <dbReference type="NCBI Taxonomy" id="4460"/>
    <lineage>
        <taxon>Eukaryota</taxon>
        <taxon>Viridiplantae</taxon>
        <taxon>Streptophyta</taxon>
        <taxon>Embryophyta</taxon>
        <taxon>Tracheophyta</taxon>
        <taxon>Spermatophyta</taxon>
        <taxon>Magnoliopsida</taxon>
        <taxon>Liliopsida</taxon>
        <taxon>Araceae</taxon>
        <taxon>Aroideae</taxon>
        <taxon>Colocasieae</taxon>
        <taxon>Colocasia</taxon>
    </lineage>
</organism>